<accession>F6G9K2</accession>
<dbReference type="KEGG" id="rsn:RSPO_m01281"/>
<keyword evidence="1" id="KW-1133">Transmembrane helix</keyword>
<organism evidence="2 3">
    <name type="scientific">Ralstonia solanacearum (strain Po82)</name>
    <dbReference type="NCBI Taxonomy" id="1031711"/>
    <lineage>
        <taxon>Bacteria</taxon>
        <taxon>Pseudomonadati</taxon>
        <taxon>Pseudomonadota</taxon>
        <taxon>Betaproteobacteria</taxon>
        <taxon>Burkholderiales</taxon>
        <taxon>Burkholderiaceae</taxon>
        <taxon>Ralstonia</taxon>
        <taxon>Ralstonia solanacearum species complex</taxon>
    </lineage>
</organism>
<dbReference type="Proteomes" id="UP000007953">
    <property type="component" value="Plasmid megaplasmid"/>
</dbReference>
<gene>
    <name evidence="2" type="ordered locus">RSPO_m01281</name>
</gene>
<dbReference type="EMBL" id="CP002820">
    <property type="protein sequence ID" value="AEG71916.1"/>
    <property type="molecule type" value="Genomic_DNA"/>
</dbReference>
<protein>
    <submittedName>
        <fullName evidence="2">Uncharacterized protein</fullName>
    </submittedName>
</protein>
<geneLocation type="plasmid" evidence="3"/>
<keyword evidence="2" id="KW-0614">Plasmid</keyword>
<reference evidence="2 3" key="1">
    <citation type="journal article" date="2011" name="J. Bacteriol.">
        <title>Complete genome sequence of the plant pathogen Ralstonia solanacearum strain Po82.</title>
        <authorList>
            <person name="Xu J."/>
            <person name="Zheng H.J."/>
            <person name="Liu L."/>
            <person name="Pan Z.C."/>
            <person name="Prior P."/>
            <person name="Tang B."/>
            <person name="Xu J.S."/>
            <person name="Zhang H."/>
            <person name="Tian Q."/>
            <person name="Zhang L.Q."/>
            <person name="Feng J."/>
        </authorList>
    </citation>
    <scope>NUCLEOTIDE SEQUENCE [LARGE SCALE GENOMIC DNA]</scope>
    <source>
        <strain evidence="3">Po82</strain>
    </source>
</reference>
<keyword evidence="1" id="KW-0812">Transmembrane</keyword>
<feature type="transmembrane region" description="Helical" evidence="1">
    <location>
        <begin position="122"/>
        <end position="142"/>
    </location>
</feature>
<proteinExistence type="predicted"/>
<keyword evidence="1" id="KW-0472">Membrane</keyword>
<dbReference type="AlphaFoldDB" id="F6G9K2"/>
<name>F6G9K2_RALS8</name>
<evidence type="ECO:0000313" key="2">
    <source>
        <dbReference type="EMBL" id="AEG71916.1"/>
    </source>
</evidence>
<evidence type="ECO:0000256" key="1">
    <source>
        <dbReference type="SAM" id="Phobius"/>
    </source>
</evidence>
<evidence type="ECO:0000313" key="3">
    <source>
        <dbReference type="Proteomes" id="UP000007953"/>
    </source>
</evidence>
<sequence length="146" mass="15937">MALRSPRNRGHGDQPLRRWLSLRRSRPSGGLRCHHRSAAEAGGAACQFIRATLLDRLPALNPVAFALAGHPARGWPGFSERVLCRRLALSRAEGHFGMGAALLNSRLGGGGNHCHLPHARAIIFRIAIRAMTLDLFIFFFSIPGSN</sequence>
<dbReference type="HOGENOM" id="CLU_1775886_0_0_4"/>